<reference evidence="2" key="1">
    <citation type="submission" date="2015-07" db="EMBL/GenBank/DDBJ databases">
        <title>Adaptation to a free-living lifestyle via gene acquisitions in the diplomonad Trepomonas sp. PC1.</title>
        <authorList>
            <person name="Xu F."/>
            <person name="Jerlstrom-Hultqvist J."/>
            <person name="Kolisko M."/>
            <person name="Simpson A.G.B."/>
            <person name="Roger A.J."/>
            <person name="Svard S.G."/>
            <person name="Andersson J.O."/>
        </authorList>
    </citation>
    <scope>NUCLEOTIDE SEQUENCE</scope>
    <source>
        <strain evidence="2">PC1</strain>
    </source>
</reference>
<organism evidence="2">
    <name type="scientific">Trepomonas sp. PC1</name>
    <dbReference type="NCBI Taxonomy" id="1076344"/>
    <lineage>
        <taxon>Eukaryota</taxon>
        <taxon>Metamonada</taxon>
        <taxon>Diplomonadida</taxon>
        <taxon>Hexamitidae</taxon>
        <taxon>Hexamitinae</taxon>
        <taxon>Trepomonas</taxon>
    </lineage>
</organism>
<feature type="coiled-coil region" evidence="1">
    <location>
        <begin position="443"/>
        <end position="475"/>
    </location>
</feature>
<feature type="non-terminal residue" evidence="2">
    <location>
        <position position="1"/>
    </location>
</feature>
<gene>
    <name evidence="2" type="ORF">TPC1_30736</name>
</gene>
<dbReference type="AlphaFoldDB" id="A0A146K2K1"/>
<dbReference type="EMBL" id="GDID01006837">
    <property type="protein sequence ID" value="JAP89769.1"/>
    <property type="molecule type" value="Transcribed_RNA"/>
</dbReference>
<accession>A0A146K2K1</accession>
<keyword evidence="1" id="KW-0175">Coiled coil</keyword>
<evidence type="ECO:0000256" key="1">
    <source>
        <dbReference type="SAM" id="Coils"/>
    </source>
</evidence>
<protein>
    <submittedName>
        <fullName evidence="2">Uncharacterized protein</fullName>
    </submittedName>
</protein>
<name>A0A146K2K1_9EUKA</name>
<feature type="non-terminal residue" evidence="2">
    <location>
        <position position="499"/>
    </location>
</feature>
<sequence>RKLTILEQFQQIELPLVKAVQGSASLQIIQSNLLNTFAQFQALVLEIDKQNQNLIEVMQKLGIFNILLFIILDKISPNEMRTQIMQFLDQLIAHVQNEQNKIFFLTEENSVSMISMVLQNKFGDIPAKKYAMQMLDQLIYTVNPQSIEFIPLNSVIYTSELIYNPDPRASGLAFQYYIDYYRQVEQLRIQGKLQHMNRTLFSVISSVCLIICNFCTDLHIQIKKSELQIKTIDQITAFQQLEQKILQRISLMAKLFEFLPKEQQIVILNRIQQLLAPIIIQSINYELQQINLFPQQDQNPFQRVCANKYLNTKHLKSLIYQKETTESNYGQSLIVWGLETTLFLLNTLKVYFPMQEVFQTQFDVTVQNLFEEVNLDYNFHQTKFDLNALQKLKIESKQQFFQLIKIFELFQIQIEEPQKYIALIAKLNLNKDMVKILMKLCPHGDYQEEIHKLQKQNDELRSQELQIQENEVQKEIGLNQRSLEERLQQINQRVSMEQY</sequence>
<proteinExistence type="predicted"/>
<evidence type="ECO:0000313" key="2">
    <source>
        <dbReference type="EMBL" id="JAP89769.1"/>
    </source>
</evidence>